<comment type="cofactor">
    <cofactor evidence="1">
        <name>Mn(2+)</name>
        <dbReference type="ChEBI" id="CHEBI:29035"/>
    </cofactor>
</comment>
<feature type="compositionally biased region" description="Basic residues" evidence="6">
    <location>
        <begin position="1"/>
        <end position="20"/>
    </location>
</feature>
<dbReference type="EMBL" id="CAJFCW020000001">
    <property type="protein sequence ID" value="CAG9081539.1"/>
    <property type="molecule type" value="Genomic_DNA"/>
</dbReference>
<keyword evidence="10" id="KW-1185">Reference proteome</keyword>
<dbReference type="SUPFAM" id="SSF81301">
    <property type="entry name" value="Nucleotidyltransferase"/>
    <property type="match status" value="1"/>
</dbReference>
<dbReference type="InterPro" id="IPR054708">
    <property type="entry name" value="MTPAP-like_central"/>
</dbReference>
<proteinExistence type="predicted"/>
<sequence>MGRKRNKKQLNHNQPKKRRLSGGQKINLVVLDETNSDDDVYEDAEPDMALLDDSCDNNGSNKQGFSGSVAQSEVVSGASGIVTKEETPDSGCYSEERVLVQVASTSKVTVRDEKSSLQRSETDVIVLSDDEEEQPFFEAISYEREDEQVLQNKPTLDQSIFERIEEYKNRFPKAFEHFEYQINRHFLDNVQKDMTFWWKMEVRRNLLNAIKQGYPDANLVVVGSTVNGCGSVTSDMDLCCIIKDNAGSACYERVFAMKCLRKIQKMLFRNRNYVKLDKVQVINAKVPILRITFQYPYQNLEVDLNVNNTAGINNSHLLHYYSRIDDRLPSLCLLVKHWAKSNGIGEAMNGTFNSYSLILLCIHFLQKAVQPPILPNLQECFVDKFRYTENVGALMMFEDLPPNYPDPKLNTSTVGELLIAFFDYYSKFDFENWAISIKRGDVFPRNTLAMNNHRYKMYIEEPYDSMNTARCVTQDANFEKIVTCFREGREAFLGKYRPNLKRIKIGKIFGCSD</sequence>
<evidence type="ECO:0008006" key="11">
    <source>
        <dbReference type="Google" id="ProtNLM"/>
    </source>
</evidence>
<dbReference type="CDD" id="cd05402">
    <property type="entry name" value="NT_PAP_TUTase"/>
    <property type="match status" value="1"/>
</dbReference>
<dbReference type="OrthoDB" id="2274644at2759"/>
<gene>
    <name evidence="9" type="ORF">BOKJ2_LOCUS1064</name>
</gene>
<dbReference type="Proteomes" id="UP000783686">
    <property type="component" value="Unassembled WGS sequence"/>
</dbReference>
<dbReference type="GO" id="GO:0031123">
    <property type="term" value="P:RNA 3'-end processing"/>
    <property type="evidence" value="ECO:0007669"/>
    <property type="project" value="TreeGrafter"/>
</dbReference>
<feature type="domain" description="PAP-associated" evidence="7">
    <location>
        <begin position="414"/>
        <end position="466"/>
    </location>
</feature>
<evidence type="ECO:0000256" key="6">
    <source>
        <dbReference type="SAM" id="MobiDB-lite"/>
    </source>
</evidence>
<evidence type="ECO:0000313" key="10">
    <source>
        <dbReference type="Proteomes" id="UP000614601"/>
    </source>
</evidence>
<dbReference type="InterPro" id="IPR002058">
    <property type="entry name" value="PAP_assoc"/>
</dbReference>
<evidence type="ECO:0000256" key="1">
    <source>
        <dbReference type="ARBA" id="ARBA00001936"/>
    </source>
</evidence>
<dbReference type="PANTHER" id="PTHR12271:SF117">
    <property type="entry name" value="PAP-ASSOCIATED DOMAIN-CONTAINING PROTEIN"/>
    <property type="match status" value="1"/>
</dbReference>
<dbReference type="InterPro" id="IPR043519">
    <property type="entry name" value="NT_sf"/>
</dbReference>
<reference evidence="9" key="1">
    <citation type="submission" date="2020-09" db="EMBL/GenBank/DDBJ databases">
        <authorList>
            <person name="Kikuchi T."/>
        </authorList>
    </citation>
    <scope>NUCLEOTIDE SEQUENCE</scope>
    <source>
        <strain evidence="9">SH1</strain>
    </source>
</reference>
<dbReference type="PANTHER" id="PTHR12271">
    <property type="entry name" value="POLY A POLYMERASE CID PAP -RELATED"/>
    <property type="match status" value="1"/>
</dbReference>
<evidence type="ECO:0000256" key="3">
    <source>
        <dbReference type="ARBA" id="ARBA00022679"/>
    </source>
</evidence>
<dbReference type="Pfam" id="PF03828">
    <property type="entry name" value="PAP_assoc"/>
    <property type="match status" value="1"/>
</dbReference>
<keyword evidence="3" id="KW-0808">Transferase</keyword>
<dbReference type="Proteomes" id="UP000614601">
    <property type="component" value="Unassembled WGS sequence"/>
</dbReference>
<feature type="domain" description="Poly(A) RNA polymerase mitochondrial-like central palm" evidence="8">
    <location>
        <begin position="180"/>
        <end position="323"/>
    </location>
</feature>
<keyword evidence="5" id="KW-0460">Magnesium</keyword>
<dbReference type="EMBL" id="CAJFDH010000001">
    <property type="protein sequence ID" value="CAD5206380.1"/>
    <property type="molecule type" value="Genomic_DNA"/>
</dbReference>
<name>A0A811JSF9_9BILA</name>
<dbReference type="SUPFAM" id="SSF81631">
    <property type="entry name" value="PAP/OAS1 substrate-binding domain"/>
    <property type="match status" value="1"/>
</dbReference>
<evidence type="ECO:0000259" key="7">
    <source>
        <dbReference type="Pfam" id="PF03828"/>
    </source>
</evidence>
<comment type="caution">
    <text evidence="9">The sequence shown here is derived from an EMBL/GenBank/DDBJ whole genome shotgun (WGS) entry which is preliminary data.</text>
</comment>
<evidence type="ECO:0000259" key="8">
    <source>
        <dbReference type="Pfam" id="PF22600"/>
    </source>
</evidence>
<accession>A0A811JSF9</accession>
<evidence type="ECO:0000256" key="4">
    <source>
        <dbReference type="ARBA" id="ARBA00022723"/>
    </source>
</evidence>
<evidence type="ECO:0000256" key="2">
    <source>
        <dbReference type="ARBA" id="ARBA00001946"/>
    </source>
</evidence>
<evidence type="ECO:0000256" key="5">
    <source>
        <dbReference type="ARBA" id="ARBA00022842"/>
    </source>
</evidence>
<evidence type="ECO:0000313" key="9">
    <source>
        <dbReference type="EMBL" id="CAD5206380.1"/>
    </source>
</evidence>
<dbReference type="Gene3D" id="1.10.1410.10">
    <property type="match status" value="1"/>
</dbReference>
<organism evidence="9 10">
    <name type="scientific">Bursaphelenchus okinawaensis</name>
    <dbReference type="NCBI Taxonomy" id="465554"/>
    <lineage>
        <taxon>Eukaryota</taxon>
        <taxon>Metazoa</taxon>
        <taxon>Ecdysozoa</taxon>
        <taxon>Nematoda</taxon>
        <taxon>Chromadorea</taxon>
        <taxon>Rhabditida</taxon>
        <taxon>Tylenchina</taxon>
        <taxon>Tylenchomorpha</taxon>
        <taxon>Aphelenchoidea</taxon>
        <taxon>Aphelenchoididae</taxon>
        <taxon>Bursaphelenchus</taxon>
    </lineage>
</organism>
<dbReference type="Gene3D" id="3.30.460.10">
    <property type="entry name" value="Beta Polymerase, domain 2"/>
    <property type="match status" value="1"/>
</dbReference>
<comment type="cofactor">
    <cofactor evidence="2">
        <name>Mg(2+)</name>
        <dbReference type="ChEBI" id="CHEBI:18420"/>
    </cofactor>
</comment>
<keyword evidence="4" id="KW-0479">Metal-binding</keyword>
<dbReference type="Pfam" id="PF22600">
    <property type="entry name" value="MTPAP-like_central"/>
    <property type="match status" value="1"/>
</dbReference>
<feature type="region of interest" description="Disordered" evidence="6">
    <location>
        <begin position="1"/>
        <end position="24"/>
    </location>
</feature>
<dbReference type="GO" id="GO:1990817">
    <property type="term" value="F:poly(A) RNA polymerase activity"/>
    <property type="evidence" value="ECO:0007669"/>
    <property type="project" value="TreeGrafter"/>
</dbReference>
<protein>
    <recommendedName>
        <fullName evidence="11">PAP-associated domain-containing protein</fullName>
    </recommendedName>
</protein>
<dbReference type="GO" id="GO:0046872">
    <property type="term" value="F:metal ion binding"/>
    <property type="evidence" value="ECO:0007669"/>
    <property type="project" value="UniProtKB-KW"/>
</dbReference>
<dbReference type="AlphaFoldDB" id="A0A811JSF9"/>